<dbReference type="InterPro" id="IPR051678">
    <property type="entry name" value="AGP_Transferase"/>
</dbReference>
<reference evidence="3" key="1">
    <citation type="submission" date="2023-06" db="EMBL/GenBank/DDBJ databases">
        <title>Genome-scale phylogeny and comparative genomics of the fungal order Sordariales.</title>
        <authorList>
            <consortium name="Lawrence Berkeley National Laboratory"/>
            <person name="Hensen N."/>
            <person name="Bonometti L."/>
            <person name="Westerberg I."/>
            <person name="Brannstrom I.O."/>
            <person name="Guillou S."/>
            <person name="Cros-Aarteil S."/>
            <person name="Calhoun S."/>
            <person name="Haridas S."/>
            <person name="Kuo A."/>
            <person name="Mondo S."/>
            <person name="Pangilinan J."/>
            <person name="Riley R."/>
            <person name="Labutti K."/>
            <person name="Andreopoulos B."/>
            <person name="Lipzen A."/>
            <person name="Chen C."/>
            <person name="Yanf M."/>
            <person name="Daum C."/>
            <person name="Ng V."/>
            <person name="Clum A."/>
            <person name="Steindorff A."/>
            <person name="Ohm R."/>
            <person name="Martin F."/>
            <person name="Silar P."/>
            <person name="Natvig D."/>
            <person name="Lalanne C."/>
            <person name="Gautier V."/>
            <person name="Ament-Velasquez S.L."/>
            <person name="Kruys A."/>
            <person name="Hutchinson M.I."/>
            <person name="Powell A.J."/>
            <person name="Barry K."/>
            <person name="Miller A.N."/>
            <person name="Grigoriev I.V."/>
            <person name="Debuchy R."/>
            <person name="Gladieux P."/>
            <person name="Thoren M.H."/>
            <person name="Johannesson H."/>
        </authorList>
    </citation>
    <scope>NUCLEOTIDE SEQUENCE</scope>
    <source>
        <strain evidence="3">CBS 540.89</strain>
    </source>
</reference>
<keyword evidence="3" id="KW-0418">Kinase</keyword>
<dbReference type="PANTHER" id="PTHR21310:SF48">
    <property type="entry name" value="AMINOGLYCOSIDE PHOSPHOTRANSFERASE DOMAIN-CONTAINING PROTEIN"/>
    <property type="match status" value="1"/>
</dbReference>
<evidence type="ECO:0000259" key="2">
    <source>
        <dbReference type="Pfam" id="PF01636"/>
    </source>
</evidence>
<dbReference type="Proteomes" id="UP001172159">
    <property type="component" value="Unassembled WGS sequence"/>
</dbReference>
<dbReference type="GO" id="GO:0016301">
    <property type="term" value="F:kinase activity"/>
    <property type="evidence" value="ECO:0007669"/>
    <property type="project" value="UniProtKB-KW"/>
</dbReference>
<accession>A0AA40E693</accession>
<keyword evidence="4" id="KW-1185">Reference proteome</keyword>
<proteinExistence type="predicted"/>
<dbReference type="InterPro" id="IPR011009">
    <property type="entry name" value="Kinase-like_dom_sf"/>
</dbReference>
<dbReference type="InterPro" id="IPR002575">
    <property type="entry name" value="Aminoglycoside_PTrfase"/>
</dbReference>
<feature type="domain" description="Aminoglycoside phosphotransferase" evidence="2">
    <location>
        <begin position="253"/>
        <end position="315"/>
    </location>
</feature>
<dbReference type="PANTHER" id="PTHR21310">
    <property type="entry name" value="AMINOGLYCOSIDE PHOSPHOTRANSFERASE-RELATED-RELATED"/>
    <property type="match status" value="1"/>
</dbReference>
<dbReference type="Pfam" id="PF01636">
    <property type="entry name" value="APH"/>
    <property type="match status" value="1"/>
</dbReference>
<keyword evidence="3" id="KW-0808">Transferase</keyword>
<gene>
    <name evidence="3" type="ORF">B0T21DRAFT_403892</name>
</gene>
<evidence type="ECO:0000313" key="3">
    <source>
        <dbReference type="EMBL" id="KAK0724023.1"/>
    </source>
</evidence>
<dbReference type="AlphaFoldDB" id="A0AA40E693"/>
<sequence length="355" mass="39857">MDEKHPLPTEPLPKNRAVKRRPSTPAARFNAKTMRGLQKALEEDPEADLASLLSTAYSKSLQSFKRFSVASFPSPVTKHHDVRSYLSATDASAIICGLSDELDELLRPFKDLSTGLVSILADSKVINGSVCASSRTVFCLNDAIAVKILGDTESAVNEYRSLSYLKGVLPHFPCPKPHGVVRFGNCVMLFSAYIPGFDLEKIWPKMNRTEKHRISSQLDSLLRLVRVSSSPIMNAEQFQDFIFEGSDTASGVYKRLLRSLLPTSQAKIVFTHGDIRPANIIALQESDGSWGVAAIIDWESSGFYPEYWESVKATNNLTPMDRLDWYEFLPESISPQRYRTEWLVDRIWDRSMTNS</sequence>
<comment type="caution">
    <text evidence="3">The sequence shown here is derived from an EMBL/GenBank/DDBJ whole genome shotgun (WGS) entry which is preliminary data.</text>
</comment>
<dbReference type="EMBL" id="JAUKTV010000011">
    <property type="protein sequence ID" value="KAK0724023.1"/>
    <property type="molecule type" value="Genomic_DNA"/>
</dbReference>
<name>A0AA40E693_9PEZI</name>
<evidence type="ECO:0000256" key="1">
    <source>
        <dbReference type="SAM" id="MobiDB-lite"/>
    </source>
</evidence>
<feature type="region of interest" description="Disordered" evidence="1">
    <location>
        <begin position="1"/>
        <end position="28"/>
    </location>
</feature>
<dbReference type="SUPFAM" id="SSF56112">
    <property type="entry name" value="Protein kinase-like (PK-like)"/>
    <property type="match status" value="1"/>
</dbReference>
<organism evidence="3 4">
    <name type="scientific">Apiosordaria backusii</name>
    <dbReference type="NCBI Taxonomy" id="314023"/>
    <lineage>
        <taxon>Eukaryota</taxon>
        <taxon>Fungi</taxon>
        <taxon>Dikarya</taxon>
        <taxon>Ascomycota</taxon>
        <taxon>Pezizomycotina</taxon>
        <taxon>Sordariomycetes</taxon>
        <taxon>Sordariomycetidae</taxon>
        <taxon>Sordariales</taxon>
        <taxon>Lasiosphaeriaceae</taxon>
        <taxon>Apiosordaria</taxon>
    </lineage>
</organism>
<protein>
    <submittedName>
        <fullName evidence="3">Kinase-like domain-containing protein</fullName>
    </submittedName>
</protein>
<evidence type="ECO:0000313" key="4">
    <source>
        <dbReference type="Proteomes" id="UP001172159"/>
    </source>
</evidence>
<dbReference type="CDD" id="cd05120">
    <property type="entry name" value="APH_ChoK_like"/>
    <property type="match status" value="1"/>
</dbReference>
<dbReference type="Gene3D" id="3.90.1200.10">
    <property type="match status" value="1"/>
</dbReference>